<protein>
    <submittedName>
        <fullName evidence="3">Uncharacterized protein</fullName>
    </submittedName>
</protein>
<feature type="compositionally biased region" description="Pro residues" evidence="2">
    <location>
        <begin position="246"/>
        <end position="256"/>
    </location>
</feature>
<feature type="non-terminal residue" evidence="3">
    <location>
        <position position="1"/>
    </location>
</feature>
<evidence type="ECO:0000313" key="3">
    <source>
        <dbReference type="EMBL" id="CAK0847685.1"/>
    </source>
</evidence>
<evidence type="ECO:0000256" key="2">
    <source>
        <dbReference type="SAM" id="MobiDB-lite"/>
    </source>
</evidence>
<keyword evidence="4" id="KW-1185">Reference proteome</keyword>
<feature type="region of interest" description="Disordered" evidence="2">
    <location>
        <begin position="51"/>
        <end position="85"/>
    </location>
</feature>
<dbReference type="EMBL" id="CAUYUJ010014921">
    <property type="protein sequence ID" value="CAK0847685.1"/>
    <property type="molecule type" value="Genomic_DNA"/>
</dbReference>
<feature type="coiled-coil region" evidence="1">
    <location>
        <begin position="208"/>
        <end position="235"/>
    </location>
</feature>
<evidence type="ECO:0000256" key="1">
    <source>
        <dbReference type="SAM" id="Coils"/>
    </source>
</evidence>
<feature type="region of interest" description="Disordered" evidence="2">
    <location>
        <begin position="303"/>
        <end position="336"/>
    </location>
</feature>
<comment type="caution">
    <text evidence="3">The sequence shown here is derived from an EMBL/GenBank/DDBJ whole genome shotgun (WGS) entry which is preliminary data.</text>
</comment>
<proteinExistence type="predicted"/>
<organism evidence="3 4">
    <name type="scientific">Prorocentrum cordatum</name>
    <dbReference type="NCBI Taxonomy" id="2364126"/>
    <lineage>
        <taxon>Eukaryota</taxon>
        <taxon>Sar</taxon>
        <taxon>Alveolata</taxon>
        <taxon>Dinophyceae</taxon>
        <taxon>Prorocentrales</taxon>
        <taxon>Prorocentraceae</taxon>
        <taxon>Prorocentrum</taxon>
    </lineage>
</organism>
<evidence type="ECO:0000313" key="4">
    <source>
        <dbReference type="Proteomes" id="UP001189429"/>
    </source>
</evidence>
<reference evidence="3" key="1">
    <citation type="submission" date="2023-10" db="EMBL/GenBank/DDBJ databases">
        <authorList>
            <person name="Chen Y."/>
            <person name="Shah S."/>
            <person name="Dougan E. K."/>
            <person name="Thang M."/>
            <person name="Chan C."/>
        </authorList>
    </citation>
    <scope>NUCLEOTIDE SEQUENCE [LARGE SCALE GENOMIC DNA]</scope>
</reference>
<dbReference type="Proteomes" id="UP001189429">
    <property type="component" value="Unassembled WGS sequence"/>
</dbReference>
<feature type="region of interest" description="Disordered" evidence="2">
    <location>
        <begin position="236"/>
        <end position="268"/>
    </location>
</feature>
<sequence length="336" mass="34741">VDTCVSDMSMINVHIVHAACRARAWGWGQDAVPDLEPELGGLERVPRQTAPLEPAPSPVETVHQTINSPHSDTTKPPLSPRAAPCAAEPGFARAAQPAAAAGPRSCQLLVGQVRALSPASVTRTRRATVPVPAVVPAGSPSTQSTSMGGAGCYMSASLPGGLPAAGATRPPLQGSASPGWDASRRTPRPPQAPLHLAAAPLLRSAPCAQASAGERERYLSEIRALREENRSLMQLRVSTPQQSQPPVAPVSGPPVPAARGPAGAPSQAVHRYHSYPTINPPTVAGLAAAPQCAGTASVPRPRVAAAAVPAPPARRRPRDGGRRRHGGQRADVFVRF</sequence>
<keyword evidence="1" id="KW-0175">Coiled coil</keyword>
<name>A0ABN9TR38_9DINO</name>
<gene>
    <name evidence="3" type="ORF">PCOR1329_LOCUS40824</name>
</gene>
<accession>A0ABN9TR38</accession>
<feature type="compositionally biased region" description="Basic residues" evidence="2">
    <location>
        <begin position="313"/>
        <end position="327"/>
    </location>
</feature>
<feature type="region of interest" description="Disordered" evidence="2">
    <location>
        <begin position="164"/>
        <end position="192"/>
    </location>
</feature>
<feature type="compositionally biased region" description="Low complexity" evidence="2">
    <location>
        <begin position="257"/>
        <end position="268"/>
    </location>
</feature>
<feature type="compositionally biased region" description="Polar residues" evidence="2">
    <location>
        <begin position="62"/>
        <end position="76"/>
    </location>
</feature>